<comment type="caution">
    <text evidence="2">The sequence shown here is derived from an EMBL/GenBank/DDBJ whole genome shotgun (WGS) entry which is preliminary data.</text>
</comment>
<evidence type="ECO:0000313" key="3">
    <source>
        <dbReference type="Proteomes" id="UP000177587"/>
    </source>
</evidence>
<sequence length="88" mass="9899">MWQGTQPTGTSVKFQLASSDSTDGPWSYEGGDGTDTSYYTPSGPGSQVLVRQEYHVNKRYFRYEIFLYADELNTQTPTVTDVILGFSR</sequence>
<organism evidence="2 3">
    <name type="scientific">Candidatus Liptonbacteria bacterium RIFOXYD1_FULL_36_11</name>
    <dbReference type="NCBI Taxonomy" id="1798656"/>
    <lineage>
        <taxon>Bacteria</taxon>
        <taxon>Candidatus Liptoniibacteriota</taxon>
    </lineage>
</organism>
<evidence type="ECO:0000313" key="2">
    <source>
        <dbReference type="EMBL" id="OGZ03868.1"/>
    </source>
</evidence>
<dbReference type="AlphaFoldDB" id="A0A1G2CTU2"/>
<evidence type="ECO:0000256" key="1">
    <source>
        <dbReference type="SAM" id="MobiDB-lite"/>
    </source>
</evidence>
<accession>A0A1G2CTU2</accession>
<feature type="compositionally biased region" description="Polar residues" evidence="1">
    <location>
        <begin position="1"/>
        <end position="24"/>
    </location>
</feature>
<gene>
    <name evidence="2" type="ORF">A2604_01115</name>
</gene>
<proteinExistence type="predicted"/>
<protein>
    <submittedName>
        <fullName evidence="2">Uncharacterized protein</fullName>
    </submittedName>
</protein>
<feature type="region of interest" description="Disordered" evidence="1">
    <location>
        <begin position="1"/>
        <end position="40"/>
    </location>
</feature>
<dbReference type="Proteomes" id="UP000177587">
    <property type="component" value="Unassembled WGS sequence"/>
</dbReference>
<reference evidence="2 3" key="1">
    <citation type="journal article" date="2016" name="Nat. Commun.">
        <title>Thousands of microbial genomes shed light on interconnected biogeochemical processes in an aquifer system.</title>
        <authorList>
            <person name="Anantharaman K."/>
            <person name="Brown C.T."/>
            <person name="Hug L.A."/>
            <person name="Sharon I."/>
            <person name="Castelle C.J."/>
            <person name="Probst A.J."/>
            <person name="Thomas B.C."/>
            <person name="Singh A."/>
            <person name="Wilkins M.J."/>
            <person name="Karaoz U."/>
            <person name="Brodie E.L."/>
            <person name="Williams K.H."/>
            <person name="Hubbard S.S."/>
            <person name="Banfield J.F."/>
        </authorList>
    </citation>
    <scope>NUCLEOTIDE SEQUENCE [LARGE SCALE GENOMIC DNA]</scope>
</reference>
<name>A0A1G2CTU2_9BACT</name>
<dbReference type="EMBL" id="MHLG01000012">
    <property type="protein sequence ID" value="OGZ03868.1"/>
    <property type="molecule type" value="Genomic_DNA"/>
</dbReference>